<feature type="transmembrane region" description="Helical" evidence="1">
    <location>
        <begin position="148"/>
        <end position="166"/>
    </location>
</feature>
<keyword evidence="1" id="KW-0472">Membrane</keyword>
<proteinExistence type="predicted"/>
<sequence length="235" mass="24032">MYANPEASSWVEIGDAMGQALLQLIPLALAAALSSVPITATIFILLSERRSRSGLGFLAGTVLGTFATVALATVAGHALPGRPREHGALVGKLEVVIGIALVLLGVVTLARRSRAGRGSGPGWLDSIATFGILPVFGIGLALSLRPKAILLAAAAGLAIVRVDLVFHGNLVLVVFYTAIATCTVGVPIVATILFPRRMEPRLLAAKGWIAAHSSTVGATMMIVIGAFVIGVGVSG</sequence>
<dbReference type="InterPro" id="IPR021315">
    <property type="entry name" value="Gap/Sap"/>
</dbReference>
<feature type="transmembrane region" description="Helical" evidence="1">
    <location>
        <begin position="57"/>
        <end position="79"/>
    </location>
</feature>
<dbReference type="EMBL" id="SLWN01000010">
    <property type="protein sequence ID" value="TCO22352.1"/>
    <property type="molecule type" value="Genomic_DNA"/>
</dbReference>
<accession>A0A4V6NMZ9</accession>
<protein>
    <submittedName>
        <fullName evidence="2">Sap-like sulfolipid-1-addressing protein</fullName>
    </submittedName>
</protein>
<keyword evidence="3" id="KW-1185">Reference proteome</keyword>
<keyword evidence="1" id="KW-0812">Transmembrane</keyword>
<feature type="transmembrane region" description="Helical" evidence="1">
    <location>
        <begin position="214"/>
        <end position="233"/>
    </location>
</feature>
<evidence type="ECO:0000256" key="1">
    <source>
        <dbReference type="SAM" id="Phobius"/>
    </source>
</evidence>
<evidence type="ECO:0000313" key="3">
    <source>
        <dbReference type="Proteomes" id="UP000294508"/>
    </source>
</evidence>
<name>A0A4V6NMZ9_9ACTN</name>
<comment type="caution">
    <text evidence="2">The sequence shown here is derived from an EMBL/GenBank/DDBJ whole genome shotgun (WGS) entry which is preliminary data.</text>
</comment>
<organism evidence="2 3">
    <name type="scientific">Kribbella steppae</name>
    <dbReference type="NCBI Taxonomy" id="2512223"/>
    <lineage>
        <taxon>Bacteria</taxon>
        <taxon>Bacillati</taxon>
        <taxon>Actinomycetota</taxon>
        <taxon>Actinomycetes</taxon>
        <taxon>Propionibacteriales</taxon>
        <taxon>Kribbellaceae</taxon>
        <taxon>Kribbella</taxon>
    </lineage>
</organism>
<reference evidence="2 3" key="1">
    <citation type="journal article" date="2015" name="Stand. Genomic Sci.">
        <title>Genomic Encyclopedia of Bacterial and Archaeal Type Strains, Phase III: the genomes of soil and plant-associated and newly described type strains.</title>
        <authorList>
            <person name="Whitman W.B."/>
            <person name="Woyke T."/>
            <person name="Klenk H.P."/>
            <person name="Zhou Y."/>
            <person name="Lilburn T.G."/>
            <person name="Beck B.J."/>
            <person name="De Vos P."/>
            <person name="Vandamme P."/>
            <person name="Eisen J.A."/>
            <person name="Garrity G."/>
            <person name="Hugenholtz P."/>
            <person name="Kyrpides N.C."/>
        </authorList>
    </citation>
    <scope>NUCLEOTIDE SEQUENCE [LARGE SCALE GENOMIC DNA]</scope>
    <source>
        <strain evidence="2 3">VKM Ac-2572</strain>
    </source>
</reference>
<gene>
    <name evidence="2" type="ORF">EV652_110338</name>
</gene>
<feature type="transmembrane region" description="Helical" evidence="1">
    <location>
        <begin position="173"/>
        <end position="194"/>
    </location>
</feature>
<dbReference type="Proteomes" id="UP000294508">
    <property type="component" value="Unassembled WGS sequence"/>
</dbReference>
<feature type="transmembrane region" description="Helical" evidence="1">
    <location>
        <begin position="122"/>
        <end position="142"/>
    </location>
</feature>
<dbReference type="AlphaFoldDB" id="A0A4V6NMZ9"/>
<keyword evidence="1" id="KW-1133">Transmembrane helix</keyword>
<feature type="transmembrane region" description="Helical" evidence="1">
    <location>
        <begin position="20"/>
        <end position="45"/>
    </location>
</feature>
<feature type="transmembrane region" description="Helical" evidence="1">
    <location>
        <begin position="91"/>
        <end position="110"/>
    </location>
</feature>
<evidence type="ECO:0000313" key="2">
    <source>
        <dbReference type="EMBL" id="TCO22352.1"/>
    </source>
</evidence>
<dbReference type="Pfam" id="PF11139">
    <property type="entry name" value="SfLAP"/>
    <property type="match status" value="1"/>
</dbReference>